<keyword evidence="3" id="KW-1133">Transmembrane helix</keyword>
<feature type="domain" description="Cell envelope-related transcriptional attenuator" evidence="4">
    <location>
        <begin position="176"/>
        <end position="333"/>
    </location>
</feature>
<feature type="compositionally biased region" description="Basic and acidic residues" evidence="2">
    <location>
        <begin position="417"/>
        <end position="429"/>
    </location>
</feature>
<evidence type="ECO:0000259" key="4">
    <source>
        <dbReference type="Pfam" id="PF03816"/>
    </source>
</evidence>
<keyword evidence="3" id="KW-0472">Membrane</keyword>
<dbReference type="EMBL" id="JAVREV010000002">
    <property type="protein sequence ID" value="MDT0441590.1"/>
    <property type="molecule type" value="Genomic_DNA"/>
</dbReference>
<evidence type="ECO:0000313" key="6">
    <source>
        <dbReference type="EMBL" id="MDT0441590.1"/>
    </source>
</evidence>
<protein>
    <submittedName>
        <fullName evidence="6">LCP family protein</fullName>
    </submittedName>
</protein>
<evidence type="ECO:0000256" key="3">
    <source>
        <dbReference type="SAM" id="Phobius"/>
    </source>
</evidence>
<gene>
    <name evidence="6" type="ORF">RM779_03105</name>
</gene>
<dbReference type="PANTHER" id="PTHR33392:SF6">
    <property type="entry name" value="POLYISOPRENYL-TEICHOIC ACID--PEPTIDOGLYCAN TEICHOIC ACID TRANSFERASE TAGU"/>
    <property type="match status" value="1"/>
</dbReference>
<feature type="domain" description="LytR/CpsA/Psr regulator C-terminal" evidence="5">
    <location>
        <begin position="453"/>
        <end position="545"/>
    </location>
</feature>
<evidence type="ECO:0000256" key="1">
    <source>
        <dbReference type="ARBA" id="ARBA00006068"/>
    </source>
</evidence>
<dbReference type="InterPro" id="IPR004474">
    <property type="entry name" value="LytR_CpsA_psr"/>
</dbReference>
<feature type="region of interest" description="Disordered" evidence="2">
    <location>
        <begin position="417"/>
        <end position="451"/>
    </location>
</feature>
<feature type="compositionally biased region" description="Basic residues" evidence="2">
    <location>
        <begin position="73"/>
        <end position="86"/>
    </location>
</feature>
<dbReference type="NCBIfam" id="TIGR00350">
    <property type="entry name" value="lytR_cpsA_psr"/>
    <property type="match status" value="1"/>
</dbReference>
<feature type="compositionally biased region" description="Low complexity" evidence="2">
    <location>
        <begin position="51"/>
        <end position="67"/>
    </location>
</feature>
<reference evidence="7" key="1">
    <citation type="submission" date="2023-07" db="EMBL/GenBank/DDBJ databases">
        <title>30 novel species of actinomycetes from the DSMZ collection.</title>
        <authorList>
            <person name="Nouioui I."/>
        </authorList>
    </citation>
    <scope>NUCLEOTIDE SEQUENCE [LARGE SCALE GENOMIC DNA]</scope>
    <source>
        <strain evidence="7">DSM 41886</strain>
    </source>
</reference>
<evidence type="ECO:0000259" key="5">
    <source>
        <dbReference type="Pfam" id="PF13399"/>
    </source>
</evidence>
<dbReference type="Pfam" id="PF03816">
    <property type="entry name" value="LytR_cpsA_psr"/>
    <property type="match status" value="1"/>
</dbReference>
<accession>A0ABU2S0I2</accession>
<evidence type="ECO:0000313" key="7">
    <source>
        <dbReference type="Proteomes" id="UP001183615"/>
    </source>
</evidence>
<feature type="region of interest" description="Disordered" evidence="2">
    <location>
        <begin position="125"/>
        <end position="171"/>
    </location>
</feature>
<keyword evidence="7" id="KW-1185">Reference proteome</keyword>
<proteinExistence type="inferred from homology"/>
<name>A0ABU2S0I2_9ACTN</name>
<sequence>MSESEEWGISVRRSGIRGEDDGGSLNEGHETAGRPGPDAAAPVPGQRRAPDAGAPAAPGGAGPDPAGDPGPGSRRKAQRKRKKPKPRWRRILVWTAGSLAVLIAAVAVAGYLYLEHLNDNITKRDRSAGGSDLAPPEPNANGETPLNILLLGSDSRDGEENSELGGASDLAGGPVRADVQMLLHASADRSNISLISIPRDTQVPIPECTDPDTGEVYPADESASINTALSHGGPGCVVDTWQDLTGVYIHHFMMVDFAGVVDMADAVGGVPVCVTDNVDDPKSGLRLEAGETTIEGEQALQWLRTRKGFEDGSDIGRTRAQQMYLSNMVEELQSSTSLTNTTELMGLAEAATSALTVNHEIGSVQDLYNLAGDLREVPNDRINMVTLPWLPDPAAPDVTIIPDPAKSEELFTMLRDDIPLDDPDARPADPEESGEPGGEGSESPEATPDAPAEVEVAVRNGTGGALQAPVSGRAGVITGELQRLGWTAAATDTTAASEEATALLYPDIADQANAEAVAEALGVPHGAVRASTAVDRVTLVIGADWREGVAYPASSADPTEDPARDEGPAVDEEDITSGKDGPDCMEVNPAYTW</sequence>
<dbReference type="Proteomes" id="UP001183615">
    <property type="component" value="Unassembled WGS sequence"/>
</dbReference>
<comment type="caution">
    <text evidence="6">The sequence shown here is derived from an EMBL/GenBank/DDBJ whole genome shotgun (WGS) entry which is preliminary data.</text>
</comment>
<dbReference type="Gene3D" id="3.40.630.190">
    <property type="entry name" value="LCP protein"/>
    <property type="match status" value="1"/>
</dbReference>
<dbReference type="InterPro" id="IPR050922">
    <property type="entry name" value="LytR/CpsA/Psr_CW_biosynth"/>
</dbReference>
<feature type="region of interest" description="Disordered" evidence="2">
    <location>
        <begin position="551"/>
        <end position="593"/>
    </location>
</feature>
<organism evidence="6 7">
    <name type="scientific">Streptomyces johnsoniae</name>
    <dbReference type="NCBI Taxonomy" id="3075532"/>
    <lineage>
        <taxon>Bacteria</taxon>
        <taxon>Bacillati</taxon>
        <taxon>Actinomycetota</taxon>
        <taxon>Actinomycetes</taxon>
        <taxon>Kitasatosporales</taxon>
        <taxon>Streptomycetaceae</taxon>
        <taxon>Streptomyces</taxon>
    </lineage>
</organism>
<keyword evidence="3" id="KW-0812">Transmembrane</keyword>
<feature type="transmembrane region" description="Helical" evidence="3">
    <location>
        <begin position="91"/>
        <end position="114"/>
    </location>
</feature>
<dbReference type="InterPro" id="IPR027381">
    <property type="entry name" value="LytR/CpsA/Psr_C"/>
</dbReference>
<dbReference type="RefSeq" id="WP_311615530.1">
    <property type="nucleotide sequence ID" value="NZ_JAVREV010000002.1"/>
</dbReference>
<comment type="similarity">
    <text evidence="1">Belongs to the LytR/CpsA/Psr (LCP) family.</text>
</comment>
<dbReference type="PANTHER" id="PTHR33392">
    <property type="entry name" value="POLYISOPRENYL-TEICHOIC ACID--PEPTIDOGLYCAN TEICHOIC ACID TRANSFERASE TAGU"/>
    <property type="match status" value="1"/>
</dbReference>
<feature type="region of interest" description="Disordered" evidence="2">
    <location>
        <begin position="1"/>
        <end position="86"/>
    </location>
</feature>
<evidence type="ECO:0000256" key="2">
    <source>
        <dbReference type="SAM" id="MobiDB-lite"/>
    </source>
</evidence>
<dbReference type="Pfam" id="PF13399">
    <property type="entry name" value="LytR_C"/>
    <property type="match status" value="1"/>
</dbReference>